<sequence>MNVSEIPRPERARQAPPVDVPVLTWWASIYPHAFVAPNPFYRLPLPGAFGEGAWSFAPVDHPDGIDDPDEVHEAFEARAKASAHTLSWPEARARAAPEAPPELSDRAAWLLAIQGHAPARGPELLALQHRLEAWMQAERWFLPTDGRLPPAGEPAIGRFLEALGAHEVLAISEFDEVSTSIPVSALRPGAPALRLTRRLPDGREQGRPVDRLHLPDPGVLLAWGFDCAEALIGMTDAALSRARPDAFFEARPLGPDAFCDVFNPPDFLRPAR</sequence>
<reference evidence="1 2" key="1">
    <citation type="submission" date="2016-10" db="EMBL/GenBank/DDBJ databases">
        <authorList>
            <person name="de Groot N.N."/>
        </authorList>
    </citation>
    <scope>NUCLEOTIDE SEQUENCE [LARGE SCALE GENOMIC DNA]</scope>
    <source>
        <strain evidence="1 2">CGMCC 1.11030</strain>
    </source>
</reference>
<accession>A0A1I3LX49</accession>
<dbReference type="EMBL" id="FOQH01000010">
    <property type="protein sequence ID" value="SFI89292.1"/>
    <property type="molecule type" value="Genomic_DNA"/>
</dbReference>
<evidence type="ECO:0000313" key="1">
    <source>
        <dbReference type="EMBL" id="SFI89292.1"/>
    </source>
</evidence>
<dbReference type="AlphaFoldDB" id="A0A1I3LX49"/>
<evidence type="ECO:0000313" key="2">
    <source>
        <dbReference type="Proteomes" id="UP000199377"/>
    </source>
</evidence>
<name>A0A1I3LX49_9RHOB</name>
<dbReference type="RefSeq" id="WP_092863574.1">
    <property type="nucleotide sequence ID" value="NZ_FOQH01000010.1"/>
</dbReference>
<protein>
    <submittedName>
        <fullName evidence="1">Uncharacterized protein</fullName>
    </submittedName>
</protein>
<dbReference type="OrthoDB" id="9151069at2"/>
<keyword evidence="2" id="KW-1185">Reference proteome</keyword>
<gene>
    <name evidence="1" type="ORF">SAMN05216258_110214</name>
</gene>
<proteinExistence type="predicted"/>
<dbReference type="STRING" id="1114924.SAMN05216258_110214"/>
<organism evidence="1 2">
    <name type="scientific">Albimonas pacifica</name>
    <dbReference type="NCBI Taxonomy" id="1114924"/>
    <lineage>
        <taxon>Bacteria</taxon>
        <taxon>Pseudomonadati</taxon>
        <taxon>Pseudomonadota</taxon>
        <taxon>Alphaproteobacteria</taxon>
        <taxon>Rhodobacterales</taxon>
        <taxon>Paracoccaceae</taxon>
        <taxon>Albimonas</taxon>
    </lineage>
</organism>
<dbReference type="Proteomes" id="UP000199377">
    <property type="component" value="Unassembled WGS sequence"/>
</dbReference>